<gene>
    <name evidence="2" type="ORF">BOTCAL_0002g00780</name>
</gene>
<proteinExistence type="inferred from homology"/>
<evidence type="ECO:0000313" key="2">
    <source>
        <dbReference type="EMBL" id="TEY87469.1"/>
    </source>
</evidence>
<sequence>MSNPRVMLPFKHGLRLLNQRSLHTTPRLFAVSVKPSRKQILAKRNATEPVIIRKRVPINTSDALPPMFILETDHKAGVLTVEPNKAMEFLKNYQSLHGNPNQGWETGICNKHGITASDVTQLSISMGRCREQAQKRLARVLLDSASAMGDPAATLVVVSEAFHNNKLYTARFIPFLERLGILAKKEGNIQAMGLLGQILYSQGREKEARGWLQKAVAGEESPNFPGAADALIVLGLILEKTDKAAAKKLFSKAALDLDHPSAFFYLSKHVGPEEEDNRMVYLLKAAGAGMPEACHNLGAIELSKNGDQADKKPSERDYGYAKEWFQVAAESGFGLSMLNMASICKSQGQTEEALRWLERAEILPEIHDEAVKMRSSFIVDEDIQTQL</sequence>
<dbReference type="SUPFAM" id="SSF81901">
    <property type="entry name" value="HCP-like"/>
    <property type="match status" value="1"/>
</dbReference>
<comment type="similarity">
    <text evidence="1">Belongs to the sel-1 family.</text>
</comment>
<keyword evidence="3" id="KW-1185">Reference proteome</keyword>
<dbReference type="Pfam" id="PF08238">
    <property type="entry name" value="Sel1"/>
    <property type="match status" value="3"/>
</dbReference>
<protein>
    <recommendedName>
        <fullName evidence="4">HCP-like protein</fullName>
    </recommendedName>
</protein>
<accession>A0A4Y8DKL0</accession>
<comment type="caution">
    <text evidence="2">The sequence shown here is derived from an EMBL/GenBank/DDBJ whole genome shotgun (WGS) entry which is preliminary data.</text>
</comment>
<dbReference type="PANTHER" id="PTHR11102:SF160">
    <property type="entry name" value="ERAD-ASSOCIATED E3 UBIQUITIN-PROTEIN LIGASE COMPONENT HRD3"/>
    <property type="match status" value="1"/>
</dbReference>
<dbReference type="InterPro" id="IPR011990">
    <property type="entry name" value="TPR-like_helical_dom_sf"/>
</dbReference>
<evidence type="ECO:0008006" key="4">
    <source>
        <dbReference type="Google" id="ProtNLM"/>
    </source>
</evidence>
<dbReference type="AlphaFoldDB" id="A0A4Y8DKL0"/>
<dbReference type="OrthoDB" id="5379420at2759"/>
<evidence type="ECO:0000256" key="1">
    <source>
        <dbReference type="ARBA" id="ARBA00038101"/>
    </source>
</evidence>
<dbReference type="InterPro" id="IPR006597">
    <property type="entry name" value="Sel1-like"/>
</dbReference>
<dbReference type="InterPro" id="IPR050767">
    <property type="entry name" value="Sel1_AlgK"/>
</dbReference>
<name>A0A4Y8DKL0_9HELO</name>
<dbReference type="EMBL" id="PHWZ01000002">
    <property type="protein sequence ID" value="TEY87469.1"/>
    <property type="molecule type" value="Genomic_DNA"/>
</dbReference>
<dbReference type="Gene3D" id="1.25.40.10">
    <property type="entry name" value="Tetratricopeptide repeat domain"/>
    <property type="match status" value="1"/>
</dbReference>
<dbReference type="Pfam" id="PF13374">
    <property type="entry name" value="TPR_10"/>
    <property type="match status" value="1"/>
</dbReference>
<dbReference type="PANTHER" id="PTHR11102">
    <property type="entry name" value="SEL-1-LIKE PROTEIN"/>
    <property type="match status" value="1"/>
</dbReference>
<dbReference type="Proteomes" id="UP000297299">
    <property type="component" value="Unassembled WGS sequence"/>
</dbReference>
<organism evidence="2 3">
    <name type="scientific">Botryotinia calthae</name>
    <dbReference type="NCBI Taxonomy" id="38488"/>
    <lineage>
        <taxon>Eukaryota</taxon>
        <taxon>Fungi</taxon>
        <taxon>Dikarya</taxon>
        <taxon>Ascomycota</taxon>
        <taxon>Pezizomycotina</taxon>
        <taxon>Leotiomycetes</taxon>
        <taxon>Helotiales</taxon>
        <taxon>Sclerotiniaceae</taxon>
        <taxon>Botryotinia</taxon>
    </lineage>
</organism>
<evidence type="ECO:0000313" key="3">
    <source>
        <dbReference type="Proteomes" id="UP000297299"/>
    </source>
</evidence>
<reference evidence="2 3" key="1">
    <citation type="submission" date="2017-11" db="EMBL/GenBank/DDBJ databases">
        <title>Comparative genomics of Botrytis spp.</title>
        <authorList>
            <person name="Valero-Jimenez C.A."/>
            <person name="Tapia P."/>
            <person name="Veloso J."/>
            <person name="Silva-Moreno E."/>
            <person name="Staats M."/>
            <person name="Valdes J.H."/>
            <person name="Van Kan J.A.L."/>
        </authorList>
    </citation>
    <scope>NUCLEOTIDE SEQUENCE [LARGE SCALE GENOMIC DNA]</scope>
    <source>
        <strain evidence="2 3">MUCL2830</strain>
    </source>
</reference>
<dbReference type="STRING" id="38488.A0A4Y8DKL0"/>